<reference evidence="2" key="1">
    <citation type="submission" date="2024-05" db="EMBL/GenBank/DDBJ databases">
        <title>WGS of Aeromonas isolates.</title>
        <authorList>
            <person name="Lee H."/>
        </authorList>
    </citation>
    <scope>NUCLEOTIDE SEQUENCE</scope>
    <source>
        <strain evidence="2">LP308</strain>
    </source>
</reference>
<proteinExistence type="predicted"/>
<dbReference type="EMBL" id="JAOPLU010000001">
    <property type="protein sequence ID" value="MDM5130634.1"/>
    <property type="molecule type" value="Genomic_DNA"/>
</dbReference>
<accession>A0ABT7Q9K4</accession>
<dbReference type="Proteomes" id="UP001168109">
    <property type="component" value="Unassembled WGS sequence"/>
</dbReference>
<evidence type="ECO:0000313" key="3">
    <source>
        <dbReference type="Proteomes" id="UP001168109"/>
    </source>
</evidence>
<keyword evidence="3" id="KW-1185">Reference proteome</keyword>
<comment type="caution">
    <text evidence="2">The sequence shown here is derived from an EMBL/GenBank/DDBJ whole genome shotgun (WGS) entry which is preliminary data.</text>
</comment>
<feature type="chain" id="PRO_5046155686" evidence="1">
    <location>
        <begin position="24"/>
        <end position="56"/>
    </location>
</feature>
<gene>
    <name evidence="2" type="ORF">OB962_06400</name>
</gene>
<evidence type="ECO:0000313" key="2">
    <source>
        <dbReference type="EMBL" id="MDM5130634.1"/>
    </source>
</evidence>
<organism evidence="2 3">
    <name type="scientific">Aeromonas piscicola</name>
    <dbReference type="NCBI Taxonomy" id="600645"/>
    <lineage>
        <taxon>Bacteria</taxon>
        <taxon>Pseudomonadati</taxon>
        <taxon>Pseudomonadota</taxon>
        <taxon>Gammaproteobacteria</taxon>
        <taxon>Aeromonadales</taxon>
        <taxon>Aeromonadaceae</taxon>
        <taxon>Aeromonas</taxon>
    </lineage>
</organism>
<evidence type="ECO:0000256" key="1">
    <source>
        <dbReference type="SAM" id="SignalP"/>
    </source>
</evidence>
<keyword evidence="1" id="KW-0732">Signal</keyword>
<feature type="signal peptide" evidence="1">
    <location>
        <begin position="1"/>
        <end position="23"/>
    </location>
</feature>
<sequence>MNFIKRCSRLLTLFALFSSTVTAASPAPILIQGAMDVEVETLVAALKDKKELTVGA</sequence>
<name>A0ABT7Q9K4_9GAMM</name>
<protein>
    <submittedName>
        <fullName evidence="2">Uncharacterized protein</fullName>
    </submittedName>
</protein>